<name>M0KUA4_9EURY</name>
<proteinExistence type="predicted"/>
<keyword evidence="2" id="KW-1185">Reference proteome</keyword>
<evidence type="ECO:0000313" key="2">
    <source>
        <dbReference type="Proteomes" id="UP000011687"/>
    </source>
</evidence>
<sequence>MTDISKQTISALDEALTLDKASTRLAQDQVQEILLSSKFLDEEVSPPGKCPEPGCDGFCRTTIDDDEITVECLQSAVHNQTLNIESYTGYQISFQSLLNSLANHLDTEIVEYTESLPRYVRGDTADGFRLYLIVSPGDFESTVTRICREAGEKVYPSLLITPTESTERIHKIQSLFAAGQLVTAAPLRMFNEPEIIQEAISAMQGREFFRMGATKAEVDTETHDVVERLAANPAYTIAELNQMRMLRVSKQLPRSSGTRLEKVSEAAFSHLFATYPDAGGEDDSGFKLPDILFRIPAVPKAHQHDEILGIADSKSGRNGNFGSEKVDEKHPRYLQRARRDGPESDLHAHVFVVLGFDGQKELDFYDKMQAHYADDEYMIIVTAEALATMLMARFAYPIHNKFQLQRNDFRSVLYPLFHRDWFNDDDTLAGLTREVGQDQDDYDRKYYTREGLLILTREVVLQQLTNHLDMEGDLEGDLAAYFEPLNYQPP</sequence>
<dbReference type="Proteomes" id="UP000011687">
    <property type="component" value="Unassembled WGS sequence"/>
</dbReference>
<accession>M0KUA4</accession>
<dbReference type="EMBL" id="AOLS01000025">
    <property type="protein sequence ID" value="EMA23809.1"/>
    <property type="molecule type" value="Genomic_DNA"/>
</dbReference>
<dbReference type="PATRIC" id="fig|662475.6.peg.702"/>
<comment type="caution">
    <text evidence="1">The sequence shown here is derived from an EMBL/GenBank/DDBJ whole genome shotgun (WGS) entry which is preliminary data.</text>
</comment>
<dbReference type="AlphaFoldDB" id="M0KUA4"/>
<gene>
    <name evidence="1" type="ORF">C435_03683</name>
</gene>
<reference evidence="1 2" key="1">
    <citation type="journal article" date="2014" name="PLoS Genet.">
        <title>Phylogenetically driven sequencing of extremely halophilic archaea reveals strategies for static and dynamic osmo-response.</title>
        <authorList>
            <person name="Becker E.A."/>
            <person name="Seitzer P.M."/>
            <person name="Tritt A."/>
            <person name="Larsen D."/>
            <person name="Krusor M."/>
            <person name="Yao A.I."/>
            <person name="Wu D."/>
            <person name="Madern D."/>
            <person name="Eisen J.A."/>
            <person name="Darling A.E."/>
            <person name="Facciotti M.T."/>
        </authorList>
    </citation>
    <scope>NUCLEOTIDE SEQUENCE [LARGE SCALE GENOMIC DNA]</scope>
    <source>
        <strain evidence="1 2">ATCC 33799</strain>
    </source>
</reference>
<organism evidence="1 2">
    <name type="scientific">Haloarcula marismortui ATCC 33799</name>
    <dbReference type="NCBI Taxonomy" id="662475"/>
    <lineage>
        <taxon>Archaea</taxon>
        <taxon>Methanobacteriati</taxon>
        <taxon>Methanobacteriota</taxon>
        <taxon>Stenosarchaea group</taxon>
        <taxon>Halobacteria</taxon>
        <taxon>Halobacteriales</taxon>
        <taxon>Haloarculaceae</taxon>
        <taxon>Haloarcula</taxon>
    </lineage>
</organism>
<evidence type="ECO:0000313" key="1">
    <source>
        <dbReference type="EMBL" id="EMA23809.1"/>
    </source>
</evidence>
<dbReference type="RefSeq" id="WP_007188148.1">
    <property type="nucleotide sequence ID" value="NZ_AOLS01000025.1"/>
</dbReference>
<protein>
    <submittedName>
        <fullName evidence="1">Uncharacterized protein</fullName>
    </submittedName>
</protein>